<dbReference type="GO" id="GO:0003723">
    <property type="term" value="F:RNA binding"/>
    <property type="evidence" value="ECO:0007669"/>
    <property type="project" value="InterPro"/>
</dbReference>
<dbReference type="Pfam" id="PF13086">
    <property type="entry name" value="AAA_11"/>
    <property type="match status" value="1"/>
</dbReference>
<dbReference type="Gene3D" id="3.40.50.300">
    <property type="entry name" value="P-loop containing nucleotide triphosphate hydrolases"/>
    <property type="match status" value="2"/>
</dbReference>
<evidence type="ECO:0000256" key="1">
    <source>
        <dbReference type="ARBA" id="ARBA00004496"/>
    </source>
</evidence>
<dbReference type="Proteomes" id="UP000812287">
    <property type="component" value="Unassembled WGS sequence"/>
</dbReference>
<dbReference type="InterPro" id="IPR041677">
    <property type="entry name" value="DNA2/NAM7_AAA_11"/>
</dbReference>
<feature type="region of interest" description="Disordered" evidence="4">
    <location>
        <begin position="91"/>
        <end position="142"/>
    </location>
</feature>
<evidence type="ECO:0000256" key="4">
    <source>
        <dbReference type="SAM" id="MobiDB-lite"/>
    </source>
</evidence>
<reference evidence="7" key="1">
    <citation type="submission" date="2020-11" db="EMBL/GenBank/DDBJ databases">
        <title>Adaptations for nitrogen fixation in a non-lichenized fungal sporocarp promotes dispersal by wood-feeding termites.</title>
        <authorList>
            <consortium name="DOE Joint Genome Institute"/>
            <person name="Koch R.A."/>
            <person name="Yoon G."/>
            <person name="Arayal U."/>
            <person name="Lail K."/>
            <person name="Amirebrahimi M."/>
            <person name="Labutti K."/>
            <person name="Lipzen A."/>
            <person name="Riley R."/>
            <person name="Barry K."/>
            <person name="Henrissat B."/>
            <person name="Grigoriev I.V."/>
            <person name="Herr J.R."/>
            <person name="Aime M.C."/>
        </authorList>
    </citation>
    <scope>NUCLEOTIDE SEQUENCE</scope>
    <source>
        <strain evidence="7">MCA 3950</strain>
    </source>
</reference>
<organism evidence="7 8">
    <name type="scientific">Guyanagaster necrorhizus</name>
    <dbReference type="NCBI Taxonomy" id="856835"/>
    <lineage>
        <taxon>Eukaryota</taxon>
        <taxon>Fungi</taxon>
        <taxon>Dikarya</taxon>
        <taxon>Basidiomycota</taxon>
        <taxon>Agaricomycotina</taxon>
        <taxon>Agaricomycetes</taxon>
        <taxon>Agaricomycetidae</taxon>
        <taxon>Agaricales</taxon>
        <taxon>Marasmiineae</taxon>
        <taxon>Physalacriaceae</taxon>
        <taxon>Guyanagaster</taxon>
    </lineage>
</organism>
<evidence type="ECO:0000313" key="7">
    <source>
        <dbReference type="EMBL" id="KAG7447347.1"/>
    </source>
</evidence>
<name>A0A9P7VUZ1_9AGAR</name>
<dbReference type="InterPro" id="IPR041679">
    <property type="entry name" value="DNA2/NAM7-like_C"/>
</dbReference>
<evidence type="ECO:0000313" key="8">
    <source>
        <dbReference type="Proteomes" id="UP000812287"/>
    </source>
</evidence>
<dbReference type="Pfam" id="PF13087">
    <property type="entry name" value="AAA_12"/>
    <property type="match status" value="1"/>
</dbReference>
<feature type="domain" description="DNA2/NAM7 helicase helicase" evidence="5">
    <location>
        <begin position="423"/>
        <end position="492"/>
    </location>
</feature>
<dbReference type="SUPFAM" id="SSF52540">
    <property type="entry name" value="P-loop containing nucleoside triphosphate hydrolases"/>
    <property type="match status" value="1"/>
</dbReference>
<gene>
    <name evidence="7" type="ORF">BT62DRAFT_1075407</name>
</gene>
<proteinExistence type="predicted"/>
<keyword evidence="8" id="KW-1185">Reference proteome</keyword>
<protein>
    <submittedName>
        <fullName evidence="7">P-loop containing nucleoside triphosphate hydrolase protein</fullName>
    </submittedName>
</protein>
<keyword evidence="2" id="KW-0963">Cytoplasm</keyword>
<keyword evidence="7" id="KW-0378">Hydrolase</keyword>
<dbReference type="InterPro" id="IPR027417">
    <property type="entry name" value="P-loop_NTPase"/>
</dbReference>
<dbReference type="InterPro" id="IPR026122">
    <property type="entry name" value="MOV-10/SDE3_DEXXQ/H-box"/>
</dbReference>
<comment type="caution">
    <text evidence="7">The sequence shown here is derived from an EMBL/GenBank/DDBJ whole genome shotgun (WGS) entry which is preliminary data.</text>
</comment>
<dbReference type="RefSeq" id="XP_043040847.1">
    <property type="nucleotide sequence ID" value="XM_043179113.1"/>
</dbReference>
<feature type="domain" description="DNA2/NAM7 helicase-like C-terminal" evidence="6">
    <location>
        <begin position="651"/>
        <end position="860"/>
    </location>
</feature>
<sequence length="1038" mass="117277">MPSPFFSDGYHFPFAQLPVHPPTYFRNGHTNYINGWMAPSGVLPLNPSALPSSPVAAQDPSLVDVYWKGRLAPLPGHSSPQDLLGGILRTTEATTSGVSIKQPPESRRHRTRRKREQERGAKIKQTLEEHGMTSPTTSSSDVKSLPLDKYADVFVPQYLRDIQQQPHHFEALPPLPIFPSPSYCREICPNYMIDTLNDAYHPDLLSFAPPEPTLQLQGLTVERYREHWNTLLAWELDQVTADKEQIVLWKMGVRVIDWKESQFSLVVSGIRENHPHLEVGDLIYLRQVLVKKKRGTGRAFEARVLTLRKREGFVHFFCPGLKYHMQVYIPPVFGRAIEDGFPVFTPDDSFDLSFNVSFMPSARPFIRMNVATNIMAEALNSNNNKTRLFFHQWLFPEVEHINKSPRTRATTSPLKENWIDKGLNSEQRLAALLVSSYQSPVPFLIRGPPGTGKTRTVVEIVHQILRVQPDAHVLVCAPSNPATDTLAERLGKVLKPDELFRLNDQNRTFAEVPDSIRQFCYVENDKFSIPSLKILMRCKVVVTSCLDAGILTGARCTNSVLGELEHSIVNVIHPTRARSIKPHWSHLLIDEAAQGSEPELLVPISVVLPFSCPEDQTPSDASMTPQLVLCGDPNQLGPIIFSDHCRSNNLDISLLERLFERPLYTNEQSSVHRPFVNLVKNYRSHSAILMPPSALFYNDTLEPCAHGNGVVVWSGLPNVKIPLTFIGSTSLEECIDERETWYNTGEIDLVVSTIKGLLAEGAMSVPPIALRHIGVMAPWREQVWKLRERLRKEGLGKVDVGCVEDYQGREMRVIILSCVRARTRFIAEDSEKGLGLIHERKRMNVSITRAKELLIVIGNAQLMGQDPYWKGFLQFALRNKLYIGPDLNIEMDGNYISRLESMMITEGLSEEEQGVLTAGGLARELLREGHQWKIIFPPSRRRLELYNCSKNNISSKRNGEPGEQDLVSYAGPLQSRLYIPGRKARSVTFTRYLKLFLEQKIMCAGGTTGLKNGVVLQLKRIRGRMSYYHASRACFGER</sequence>
<dbReference type="InterPro" id="IPR047187">
    <property type="entry name" value="SF1_C_Upf1"/>
</dbReference>
<dbReference type="CDD" id="cd18038">
    <property type="entry name" value="DEXXQc_Helz-like"/>
    <property type="match status" value="1"/>
</dbReference>
<keyword evidence="3" id="KW-0943">RNA-mediated gene silencing</keyword>
<dbReference type="PANTHER" id="PTHR45418:SF1">
    <property type="entry name" value="CANCER_TESTIS ANTIGEN 55"/>
    <property type="match status" value="1"/>
</dbReference>
<dbReference type="PANTHER" id="PTHR45418">
    <property type="entry name" value="CANCER/TESTIS ANTIGEN 55"/>
    <property type="match status" value="1"/>
</dbReference>
<evidence type="ECO:0000259" key="6">
    <source>
        <dbReference type="Pfam" id="PF13087"/>
    </source>
</evidence>
<evidence type="ECO:0000256" key="3">
    <source>
        <dbReference type="ARBA" id="ARBA00023158"/>
    </source>
</evidence>
<dbReference type="GO" id="GO:0031047">
    <property type="term" value="P:regulatory ncRNA-mediated gene silencing"/>
    <property type="evidence" value="ECO:0007669"/>
    <property type="project" value="UniProtKB-KW"/>
</dbReference>
<feature type="compositionally biased region" description="Basic and acidic residues" evidence="4">
    <location>
        <begin position="115"/>
        <end position="131"/>
    </location>
</feature>
<dbReference type="OrthoDB" id="6513042at2759"/>
<evidence type="ECO:0000259" key="5">
    <source>
        <dbReference type="Pfam" id="PF13086"/>
    </source>
</evidence>
<evidence type="ECO:0000256" key="2">
    <source>
        <dbReference type="ARBA" id="ARBA00022490"/>
    </source>
</evidence>
<dbReference type="GeneID" id="66101407"/>
<dbReference type="GO" id="GO:0005737">
    <property type="term" value="C:cytoplasm"/>
    <property type="evidence" value="ECO:0007669"/>
    <property type="project" value="UniProtKB-SubCell"/>
</dbReference>
<dbReference type="EMBL" id="MU250532">
    <property type="protein sequence ID" value="KAG7447347.1"/>
    <property type="molecule type" value="Genomic_DNA"/>
</dbReference>
<dbReference type="AlphaFoldDB" id="A0A9P7VUZ1"/>
<comment type="subcellular location">
    <subcellularLocation>
        <location evidence="1">Cytoplasm</location>
    </subcellularLocation>
</comment>
<dbReference type="GO" id="GO:0032574">
    <property type="term" value="F:5'-3' RNA helicase activity"/>
    <property type="evidence" value="ECO:0007669"/>
    <property type="project" value="InterPro"/>
</dbReference>
<dbReference type="CDD" id="cd18808">
    <property type="entry name" value="SF1_C_Upf1"/>
    <property type="match status" value="1"/>
</dbReference>
<dbReference type="GO" id="GO:0016787">
    <property type="term" value="F:hydrolase activity"/>
    <property type="evidence" value="ECO:0007669"/>
    <property type="project" value="UniProtKB-KW"/>
</dbReference>
<feature type="compositionally biased region" description="Polar residues" evidence="4">
    <location>
        <begin position="133"/>
        <end position="142"/>
    </location>
</feature>
<accession>A0A9P7VUZ1</accession>